<reference evidence="1 2" key="1">
    <citation type="submission" date="2015-01" db="EMBL/GenBank/DDBJ databases">
        <title>Enhanced salinomycin production by adjusting the supply of polyketide extender units in Streptomyce albus DSM 41398.</title>
        <authorList>
            <person name="Lu C."/>
        </authorList>
    </citation>
    <scope>NUCLEOTIDE SEQUENCE [LARGE SCALE GENOMIC DNA]</scope>
    <source>
        <strain evidence="2">ATCC 21838 / DSM 41398 / FERM P-419 / JCM 4703 / NBRC 107858</strain>
    </source>
</reference>
<organism evidence="1 2">
    <name type="scientific">Streptomyces albus (strain ATCC 21838 / DSM 41398 / FERM P-419 / JCM 4703 / NBRC 107858)</name>
    <dbReference type="NCBI Taxonomy" id="1081613"/>
    <lineage>
        <taxon>Bacteria</taxon>
        <taxon>Bacillati</taxon>
        <taxon>Actinomycetota</taxon>
        <taxon>Actinomycetes</taxon>
        <taxon>Kitasatosporales</taxon>
        <taxon>Streptomycetaceae</taxon>
        <taxon>Streptomyces</taxon>
    </lineage>
</organism>
<dbReference type="EMBL" id="CP010519">
    <property type="protein sequence ID" value="AJE86423.1"/>
    <property type="molecule type" value="Genomic_DNA"/>
</dbReference>
<name>A0A0B5EUA7_STRA4</name>
<dbReference type="Proteomes" id="UP000031523">
    <property type="component" value="Chromosome"/>
</dbReference>
<evidence type="ECO:0000313" key="2">
    <source>
        <dbReference type="Proteomes" id="UP000031523"/>
    </source>
</evidence>
<gene>
    <name evidence="1" type="ORF">SLNWT_6047</name>
</gene>
<protein>
    <submittedName>
        <fullName evidence="1">Uncharacterized protein</fullName>
    </submittedName>
</protein>
<evidence type="ECO:0000313" key="1">
    <source>
        <dbReference type="EMBL" id="AJE86423.1"/>
    </source>
</evidence>
<dbReference type="KEGG" id="sals:SLNWT_6047"/>
<dbReference type="AlphaFoldDB" id="A0A0B5EUA7"/>
<accession>A0A0B5EUA7</accession>
<sequence>MTRRPGGAWTLLPAAVRGSCPRGCAGGELTPFGGELTPFGGWSHGR</sequence>
<proteinExistence type="predicted"/>
<keyword evidence="2" id="KW-1185">Reference proteome</keyword>